<dbReference type="InterPro" id="IPR040079">
    <property type="entry name" value="Glutathione_S-Trfase"/>
</dbReference>
<reference evidence="5 6" key="1">
    <citation type="submission" date="2015-09" db="EMBL/GenBank/DDBJ databases">
        <title>Host preference determinants of Valsa canker pathogens revealed by comparative genomics.</title>
        <authorList>
            <person name="Yin Z."/>
            <person name="Huang L."/>
        </authorList>
    </citation>
    <scope>NUCLEOTIDE SEQUENCE [LARGE SCALE GENOMIC DNA]</scope>
    <source>
        <strain evidence="5 6">YSFL</strain>
    </source>
</reference>
<organism evidence="5 6">
    <name type="scientific">Cytospora chrysosperma</name>
    <name type="common">Cytospora canker fungus</name>
    <name type="synonym">Sphaeria chrysosperma</name>
    <dbReference type="NCBI Taxonomy" id="252740"/>
    <lineage>
        <taxon>Eukaryota</taxon>
        <taxon>Fungi</taxon>
        <taxon>Dikarya</taxon>
        <taxon>Ascomycota</taxon>
        <taxon>Pezizomycotina</taxon>
        <taxon>Sordariomycetes</taxon>
        <taxon>Sordariomycetidae</taxon>
        <taxon>Diaporthales</taxon>
        <taxon>Cytosporaceae</taxon>
        <taxon>Cytospora</taxon>
    </lineage>
</organism>
<dbReference type="Pfam" id="PF00043">
    <property type="entry name" value="GST_C"/>
    <property type="match status" value="1"/>
</dbReference>
<feature type="region of interest" description="Disordered" evidence="2">
    <location>
        <begin position="348"/>
        <end position="376"/>
    </location>
</feature>
<gene>
    <name evidence="5" type="ORF">VSDG_04876</name>
</gene>
<dbReference type="GO" id="GO:0005634">
    <property type="term" value="C:nucleus"/>
    <property type="evidence" value="ECO:0007669"/>
    <property type="project" value="TreeGrafter"/>
</dbReference>
<dbReference type="GO" id="GO:0005737">
    <property type="term" value="C:cytoplasm"/>
    <property type="evidence" value="ECO:0007669"/>
    <property type="project" value="TreeGrafter"/>
</dbReference>
<dbReference type="SFLD" id="SFLDS00019">
    <property type="entry name" value="Glutathione_Transferase_(cytos"/>
    <property type="match status" value="1"/>
</dbReference>
<evidence type="ECO:0000313" key="6">
    <source>
        <dbReference type="Proteomes" id="UP000284375"/>
    </source>
</evidence>
<name>A0A423W3Q6_CYTCH</name>
<feature type="region of interest" description="Disordered" evidence="2">
    <location>
        <begin position="401"/>
        <end position="442"/>
    </location>
</feature>
<dbReference type="InterPro" id="IPR036249">
    <property type="entry name" value="Thioredoxin-like_sf"/>
</dbReference>
<dbReference type="FunFam" id="3.40.30.10:FF:000142">
    <property type="entry name" value="Elongation factor 1 gamma"/>
    <property type="match status" value="1"/>
</dbReference>
<dbReference type="SUPFAM" id="SSF47616">
    <property type="entry name" value="GST C-terminal domain-like"/>
    <property type="match status" value="1"/>
</dbReference>
<evidence type="ECO:0000259" key="3">
    <source>
        <dbReference type="PROSITE" id="PS50404"/>
    </source>
</evidence>
<dbReference type="GO" id="GO:0006414">
    <property type="term" value="P:translational elongation"/>
    <property type="evidence" value="ECO:0007669"/>
    <property type="project" value="TreeGrafter"/>
</dbReference>
<feature type="domain" description="GST N-terminal" evidence="3">
    <location>
        <begin position="3"/>
        <end position="85"/>
    </location>
</feature>
<sequence>MAPFGTIYSYPGNFRVQRALVIAALNGLEINVPADFKMGVDNKTPEYLSKFPLGKVPGFEGADGFCLSEGSAIATYLAASGPLAGQLLGSDVKTKAKIAEWTLFTDTELVAQSTPPLLMMLGIAPYDEARYDFSAAAFERALAKVEHGVAGGKKFLVGEQLTLADLEVAAALVYASGFLLDAEMRKKVPGTIEYLKGIVATPEFVKVFGEYKPWANNDNQWIQYGQPNTTECVPPNFTAFDGYYYSPGICPSGYTYACEAGVGSSTTQATCCPVGYVCRADYNRDTDPFACASFFTSNTYLAVEFYQFTSQTDASTTGTVSTISKSTTWYLDGTIGYNVEAYGPIVRRRRDAQRGDQGGDGEGDDKAGGQTLYRGGVPVEGQVAELNSGWRPWELQAAGDYSQVPEMDGRGHRSELGSASLPVELPGQVVPPPSGHPGHARG</sequence>
<evidence type="ECO:0000256" key="2">
    <source>
        <dbReference type="SAM" id="MobiDB-lite"/>
    </source>
</evidence>
<dbReference type="Gene3D" id="3.40.30.10">
    <property type="entry name" value="Glutaredoxin"/>
    <property type="match status" value="1"/>
</dbReference>
<dbReference type="EMBL" id="LJZO01000015">
    <property type="protein sequence ID" value="ROV97963.1"/>
    <property type="molecule type" value="Genomic_DNA"/>
</dbReference>
<dbReference type="InterPro" id="IPR050802">
    <property type="entry name" value="EF-GSTs"/>
</dbReference>
<dbReference type="InterPro" id="IPR010987">
    <property type="entry name" value="Glutathione-S-Trfase_C-like"/>
</dbReference>
<dbReference type="InterPro" id="IPR036282">
    <property type="entry name" value="Glutathione-S-Trfase_C_sf"/>
</dbReference>
<dbReference type="InterPro" id="IPR004045">
    <property type="entry name" value="Glutathione_S-Trfase_N"/>
</dbReference>
<feature type="domain" description="GST C-terminal" evidence="4">
    <location>
        <begin position="91"/>
        <end position="221"/>
    </location>
</feature>
<evidence type="ECO:0000256" key="1">
    <source>
        <dbReference type="ARBA" id="ARBA00007409"/>
    </source>
</evidence>
<dbReference type="CDD" id="cd03044">
    <property type="entry name" value="GST_N_EF1Bgamma"/>
    <property type="match status" value="1"/>
</dbReference>
<evidence type="ECO:0008006" key="7">
    <source>
        <dbReference type="Google" id="ProtNLM"/>
    </source>
</evidence>
<evidence type="ECO:0000313" key="5">
    <source>
        <dbReference type="EMBL" id="ROV97963.1"/>
    </source>
</evidence>
<keyword evidence="6" id="KW-1185">Reference proteome</keyword>
<comment type="similarity">
    <text evidence="1">Belongs to the GST superfamily.</text>
</comment>
<dbReference type="STRING" id="252740.A0A423W3Q6"/>
<dbReference type="OrthoDB" id="249703at2759"/>
<dbReference type="PROSITE" id="PS50404">
    <property type="entry name" value="GST_NTER"/>
    <property type="match status" value="1"/>
</dbReference>
<protein>
    <recommendedName>
        <fullName evidence="7">GST N-terminal domain-containing protein</fullName>
    </recommendedName>
</protein>
<accession>A0A423W3Q6</accession>
<dbReference type="SUPFAM" id="SSF52833">
    <property type="entry name" value="Thioredoxin-like"/>
    <property type="match status" value="1"/>
</dbReference>
<dbReference type="Gene3D" id="1.20.1050.10">
    <property type="match status" value="1"/>
</dbReference>
<dbReference type="Pfam" id="PF02798">
    <property type="entry name" value="GST_N"/>
    <property type="match status" value="1"/>
</dbReference>
<dbReference type="InterPro" id="IPR004046">
    <property type="entry name" value="GST_C"/>
</dbReference>
<dbReference type="PROSITE" id="PS50405">
    <property type="entry name" value="GST_CTER"/>
    <property type="match status" value="1"/>
</dbReference>
<dbReference type="Proteomes" id="UP000284375">
    <property type="component" value="Unassembled WGS sequence"/>
</dbReference>
<dbReference type="PANTHER" id="PTHR43986:SF10">
    <property type="entry name" value="ELONGATION FACTOR EEF-1B GAMMA SUBUNIT, PUTATIVE (AFU_ORTHOLOGUE AFUA_1G17120)-RELATED"/>
    <property type="match status" value="1"/>
</dbReference>
<dbReference type="PANTHER" id="PTHR43986">
    <property type="entry name" value="ELONGATION FACTOR 1-GAMMA"/>
    <property type="match status" value="1"/>
</dbReference>
<evidence type="ECO:0000259" key="4">
    <source>
        <dbReference type="PROSITE" id="PS50405"/>
    </source>
</evidence>
<comment type="caution">
    <text evidence="5">The sequence shown here is derived from an EMBL/GenBank/DDBJ whole genome shotgun (WGS) entry which is preliminary data.</text>
</comment>
<dbReference type="AlphaFoldDB" id="A0A423W3Q6"/>
<proteinExistence type="inferred from homology"/>